<dbReference type="FunCoup" id="K1QVE9">
    <property type="interactions" value="741"/>
</dbReference>
<keyword evidence="5" id="KW-0375">Hydrogen ion transport</keyword>
<comment type="subunit">
    <text evidence="10">V-ATPase is a heteromultimeric enzyme made up of two complexes: the ATP-hydrolytic V1 complex and the proton translocation V0 complex. The V1 complex consists of three catalytic AB heterodimers that form a heterohexamer, three peripheral stalks each consisting of EG heterodimers, one central rotor including subunits D and F, and the regulatory subunits C and H. The proton translocation complex V0 consists of the proton transport subunit a, a ring of proteolipid subunits c9c'', rotary subunit d, subunits e and f, and the accessory subunits.</text>
</comment>
<feature type="transmembrane region" description="Helical" evidence="10">
    <location>
        <begin position="223"/>
        <end position="246"/>
    </location>
</feature>
<dbReference type="InParanoid" id="K1QVE9"/>
<dbReference type="Pfam" id="PF00137">
    <property type="entry name" value="ATP-synt_C"/>
    <property type="match status" value="4"/>
</dbReference>
<keyword evidence="6 10" id="KW-1133">Transmembrane helix</keyword>
<feature type="transmembrane region" description="Helical" evidence="10">
    <location>
        <begin position="266"/>
        <end position="294"/>
    </location>
</feature>
<comment type="caution">
    <text evidence="10">Lacks conserved residue(s) required for the propagation of feature annotation.</text>
</comment>
<feature type="transmembrane region" description="Helical" evidence="10">
    <location>
        <begin position="193"/>
        <end position="211"/>
    </location>
</feature>
<dbReference type="EMBL" id="JH818710">
    <property type="protein sequence ID" value="EKC25541.1"/>
    <property type="molecule type" value="Genomic_DNA"/>
</dbReference>
<evidence type="ECO:0000256" key="5">
    <source>
        <dbReference type="ARBA" id="ARBA00022781"/>
    </source>
</evidence>
<evidence type="ECO:0000256" key="6">
    <source>
        <dbReference type="ARBA" id="ARBA00022989"/>
    </source>
</evidence>
<protein>
    <recommendedName>
        <fullName evidence="9">V-type proton ATPase 21 kDa proteolipid subunit c''</fullName>
    </recommendedName>
</protein>
<dbReference type="FunFam" id="1.20.120.610:FF:000002">
    <property type="entry name" value="V-type proton ATPase proteolipid subunit"/>
    <property type="match status" value="2"/>
</dbReference>
<evidence type="ECO:0000259" key="11">
    <source>
        <dbReference type="Pfam" id="PF00137"/>
    </source>
</evidence>
<evidence type="ECO:0000256" key="10">
    <source>
        <dbReference type="RuleBase" id="RU363060"/>
    </source>
</evidence>
<dbReference type="Gene3D" id="1.20.120.610">
    <property type="entry name" value="lithium bound rotor ring of v- atpase"/>
    <property type="match status" value="2"/>
</dbReference>
<keyword evidence="4 10" id="KW-0812">Transmembrane</keyword>
<evidence type="ECO:0000256" key="3">
    <source>
        <dbReference type="ARBA" id="ARBA00022448"/>
    </source>
</evidence>
<evidence type="ECO:0000256" key="4">
    <source>
        <dbReference type="ARBA" id="ARBA00022692"/>
    </source>
</evidence>
<dbReference type="HOGENOM" id="CLU_829626_0_0_1"/>
<evidence type="ECO:0000256" key="7">
    <source>
        <dbReference type="ARBA" id="ARBA00023065"/>
    </source>
</evidence>
<evidence type="ECO:0000313" key="12">
    <source>
        <dbReference type="EMBL" id="EKC25541.1"/>
    </source>
</evidence>
<dbReference type="GO" id="GO:0046961">
    <property type="term" value="F:proton-transporting ATPase activity, rotational mechanism"/>
    <property type="evidence" value="ECO:0007669"/>
    <property type="project" value="InterPro"/>
</dbReference>
<dbReference type="AlphaFoldDB" id="K1QVE9"/>
<dbReference type="PRINTS" id="PR00122">
    <property type="entry name" value="VACATPASE"/>
</dbReference>
<feature type="transmembrane region" description="Helical" evidence="10">
    <location>
        <begin position="5"/>
        <end position="22"/>
    </location>
</feature>
<dbReference type="PANTHER" id="PTHR10263">
    <property type="entry name" value="V-TYPE PROTON ATPASE PROTEOLIPID SUBUNIT"/>
    <property type="match status" value="1"/>
</dbReference>
<evidence type="ECO:0000256" key="9">
    <source>
        <dbReference type="ARBA" id="ARBA00071448"/>
    </source>
</evidence>
<dbReference type="InterPro" id="IPR000245">
    <property type="entry name" value="ATPase_proteolipid_csu"/>
</dbReference>
<dbReference type="GO" id="GO:0033179">
    <property type="term" value="C:proton-transporting V-type ATPase, V0 domain"/>
    <property type="evidence" value="ECO:0007669"/>
    <property type="project" value="InterPro"/>
</dbReference>
<keyword evidence="7 10" id="KW-0406">Ion transport</keyword>
<evidence type="ECO:0000256" key="2">
    <source>
        <dbReference type="ARBA" id="ARBA00007296"/>
    </source>
</evidence>
<proteinExistence type="inferred from homology"/>
<reference evidence="12" key="1">
    <citation type="journal article" date="2012" name="Nature">
        <title>The oyster genome reveals stress adaptation and complexity of shell formation.</title>
        <authorList>
            <person name="Zhang G."/>
            <person name="Fang X."/>
            <person name="Guo X."/>
            <person name="Li L."/>
            <person name="Luo R."/>
            <person name="Xu F."/>
            <person name="Yang P."/>
            <person name="Zhang L."/>
            <person name="Wang X."/>
            <person name="Qi H."/>
            <person name="Xiong Z."/>
            <person name="Que H."/>
            <person name="Xie Y."/>
            <person name="Holland P.W."/>
            <person name="Paps J."/>
            <person name="Zhu Y."/>
            <person name="Wu F."/>
            <person name="Chen Y."/>
            <person name="Wang J."/>
            <person name="Peng C."/>
            <person name="Meng J."/>
            <person name="Yang L."/>
            <person name="Liu J."/>
            <person name="Wen B."/>
            <person name="Zhang N."/>
            <person name="Huang Z."/>
            <person name="Zhu Q."/>
            <person name="Feng Y."/>
            <person name="Mount A."/>
            <person name="Hedgecock D."/>
            <person name="Xu Z."/>
            <person name="Liu Y."/>
            <person name="Domazet-Loso T."/>
            <person name="Du Y."/>
            <person name="Sun X."/>
            <person name="Zhang S."/>
            <person name="Liu B."/>
            <person name="Cheng P."/>
            <person name="Jiang X."/>
            <person name="Li J."/>
            <person name="Fan D."/>
            <person name="Wang W."/>
            <person name="Fu W."/>
            <person name="Wang T."/>
            <person name="Wang B."/>
            <person name="Zhang J."/>
            <person name="Peng Z."/>
            <person name="Li Y."/>
            <person name="Li N."/>
            <person name="Wang J."/>
            <person name="Chen M."/>
            <person name="He Y."/>
            <person name="Tan F."/>
            <person name="Song X."/>
            <person name="Zheng Q."/>
            <person name="Huang R."/>
            <person name="Yang H."/>
            <person name="Du X."/>
            <person name="Chen L."/>
            <person name="Yang M."/>
            <person name="Gaffney P.M."/>
            <person name="Wang S."/>
            <person name="Luo L."/>
            <person name="She Z."/>
            <person name="Ming Y."/>
            <person name="Huang W."/>
            <person name="Zhang S."/>
            <person name="Huang B."/>
            <person name="Zhang Y."/>
            <person name="Qu T."/>
            <person name="Ni P."/>
            <person name="Miao G."/>
            <person name="Wang J."/>
            <person name="Wang Q."/>
            <person name="Steinberg C.E."/>
            <person name="Wang H."/>
            <person name="Li N."/>
            <person name="Qian L."/>
            <person name="Zhang G."/>
            <person name="Li Y."/>
            <person name="Yang H."/>
            <person name="Liu X."/>
            <person name="Wang J."/>
            <person name="Yin Y."/>
            <person name="Wang J."/>
        </authorList>
    </citation>
    <scope>NUCLEOTIDE SEQUENCE [LARGE SCALE GENOMIC DNA]</scope>
    <source>
        <strain evidence="12">05x7-T-G4-1.051#20</strain>
    </source>
</reference>
<keyword evidence="8 10" id="KW-0472">Membrane</keyword>
<accession>K1QVE9</accession>
<feature type="transmembrane region" description="Helical" evidence="10">
    <location>
        <begin position="167"/>
        <end position="187"/>
    </location>
</feature>
<feature type="domain" description="V-ATPase proteolipid subunit C-like" evidence="11">
    <location>
        <begin position="267"/>
        <end position="325"/>
    </location>
</feature>
<sequence length="335" mass="34820">MICLINEALISFFILSAFYYILTGKGTRIDFGWFLEQTSPYMWASFGVAITISFSVVGAAWGIFTTGASILGGGVKAPRIKTKNLISIIFCEAVAIYGIIMAIIIGQGISAFDAEKDTDQIVRDSYDAGFRMFAAGVTVGVSNVACGITVGIVGSGAALADAQNSTLFVKILILEIFASVIGLFGLIVGILQINGGIFTTGASILGGGVKAPRIKTKNLISIIFCEAVAIYGIIMAIIIGQGISAFDAEKDTDQIVRDSYDAGFRMFAAGVTVGVSNVACGITVGIVGSGAALADAQNSTLFVKILILEIFASVIGLFGLIVGILQIVGVKMGTK</sequence>
<comment type="subcellular location">
    <subcellularLocation>
        <location evidence="1">Membrane</location>
        <topology evidence="1">Multi-pass membrane protein</topology>
    </subcellularLocation>
</comment>
<dbReference type="InterPro" id="IPR035921">
    <property type="entry name" value="F/V-ATP_Csub_sf"/>
</dbReference>
<comment type="function">
    <text evidence="10">Proton-conducting pore forming of the V0 complex of vacuolar(H+)-ATPase (V-ATPase), a multisubunit enzyme composed of a peripheral complex (V1) that hydrolyzes ATP and a membrane integral complex (V0) that translocates protons. V-ATPase is responsible for acidifying and maintaining the pH of intracellular compartments and in some cell types, is targeted to the plasma membrane, where it is responsible for acidifying the extracellular environment.</text>
</comment>
<name>K1QVE9_MAGGI</name>
<feature type="transmembrane region" description="Helical" evidence="10">
    <location>
        <begin position="132"/>
        <end position="160"/>
    </location>
</feature>
<dbReference type="CDD" id="cd18178">
    <property type="entry name" value="ATP-synt_Vo_c_ATP6F_rpt2"/>
    <property type="match status" value="2"/>
</dbReference>
<feature type="transmembrane region" description="Helical" evidence="10">
    <location>
        <begin position="306"/>
        <end position="328"/>
    </location>
</feature>
<evidence type="ECO:0000256" key="1">
    <source>
        <dbReference type="ARBA" id="ARBA00004141"/>
    </source>
</evidence>
<feature type="domain" description="V-ATPase proteolipid subunit C-like" evidence="11">
    <location>
        <begin position="133"/>
        <end position="191"/>
    </location>
</feature>
<feature type="domain" description="V-ATPase proteolipid subunit C-like" evidence="11">
    <location>
        <begin position="196"/>
        <end position="239"/>
    </location>
</feature>
<keyword evidence="3 10" id="KW-0813">Transport</keyword>
<comment type="similarity">
    <text evidence="2 10">Belongs to the V-ATPase proteolipid subunit family.</text>
</comment>
<evidence type="ECO:0000256" key="8">
    <source>
        <dbReference type="ARBA" id="ARBA00023136"/>
    </source>
</evidence>
<dbReference type="SUPFAM" id="SSF81333">
    <property type="entry name" value="F1F0 ATP synthase subunit C"/>
    <property type="match status" value="4"/>
</dbReference>
<feature type="domain" description="V-ATPase proteolipid subunit C-like" evidence="11">
    <location>
        <begin position="46"/>
        <end position="105"/>
    </location>
</feature>
<gene>
    <name evidence="12" type="ORF">CGI_10009214</name>
</gene>
<dbReference type="InterPro" id="IPR002379">
    <property type="entry name" value="ATPase_proteolipid_c-like_dom"/>
</dbReference>
<organism evidence="12">
    <name type="scientific">Magallana gigas</name>
    <name type="common">Pacific oyster</name>
    <name type="synonym">Crassostrea gigas</name>
    <dbReference type="NCBI Taxonomy" id="29159"/>
    <lineage>
        <taxon>Eukaryota</taxon>
        <taxon>Metazoa</taxon>
        <taxon>Spiralia</taxon>
        <taxon>Lophotrochozoa</taxon>
        <taxon>Mollusca</taxon>
        <taxon>Bivalvia</taxon>
        <taxon>Autobranchia</taxon>
        <taxon>Pteriomorphia</taxon>
        <taxon>Ostreida</taxon>
        <taxon>Ostreoidea</taxon>
        <taxon>Ostreidae</taxon>
        <taxon>Magallana</taxon>
    </lineage>
</organism>
<feature type="transmembrane region" description="Helical" evidence="10">
    <location>
        <begin position="42"/>
        <end position="64"/>
    </location>
</feature>
<feature type="transmembrane region" description="Helical" evidence="10">
    <location>
        <begin position="85"/>
        <end position="112"/>
    </location>
</feature>